<comment type="caution">
    <text evidence="1">The sequence shown here is derived from an EMBL/GenBank/DDBJ whole genome shotgun (WGS) entry which is preliminary data.</text>
</comment>
<evidence type="ECO:0000313" key="1">
    <source>
        <dbReference type="EMBL" id="GBM88699.1"/>
    </source>
</evidence>
<dbReference type="AlphaFoldDB" id="A0A4Y2JGW3"/>
<evidence type="ECO:0000313" key="2">
    <source>
        <dbReference type="Proteomes" id="UP000499080"/>
    </source>
</evidence>
<keyword evidence="2" id="KW-1185">Reference proteome</keyword>
<protein>
    <submittedName>
        <fullName evidence="1">Uncharacterized protein</fullName>
    </submittedName>
</protein>
<name>A0A4Y2JGW3_ARAVE</name>
<gene>
    <name evidence="1" type="ORF">AVEN_203998_1</name>
</gene>
<organism evidence="1 2">
    <name type="scientific">Araneus ventricosus</name>
    <name type="common">Orbweaver spider</name>
    <name type="synonym">Epeira ventricosa</name>
    <dbReference type="NCBI Taxonomy" id="182803"/>
    <lineage>
        <taxon>Eukaryota</taxon>
        <taxon>Metazoa</taxon>
        <taxon>Ecdysozoa</taxon>
        <taxon>Arthropoda</taxon>
        <taxon>Chelicerata</taxon>
        <taxon>Arachnida</taxon>
        <taxon>Araneae</taxon>
        <taxon>Araneomorphae</taxon>
        <taxon>Entelegynae</taxon>
        <taxon>Araneoidea</taxon>
        <taxon>Araneidae</taxon>
        <taxon>Araneus</taxon>
    </lineage>
</organism>
<sequence>MTLLVTSISQGHCAYCSTFPLSTRPPPHFPERASLSPPFCGFRFCERGSLPLIHNHIQFYGLVRRVESGTGKNPNILTILCQFSSDFGIDDRFGDNGLQMVWN</sequence>
<dbReference type="Proteomes" id="UP000499080">
    <property type="component" value="Unassembled WGS sequence"/>
</dbReference>
<reference evidence="1 2" key="1">
    <citation type="journal article" date="2019" name="Sci. Rep.">
        <title>Orb-weaving spider Araneus ventricosus genome elucidates the spidroin gene catalogue.</title>
        <authorList>
            <person name="Kono N."/>
            <person name="Nakamura H."/>
            <person name="Ohtoshi R."/>
            <person name="Moran D.A.P."/>
            <person name="Shinohara A."/>
            <person name="Yoshida Y."/>
            <person name="Fujiwara M."/>
            <person name="Mori M."/>
            <person name="Tomita M."/>
            <person name="Arakawa K."/>
        </authorList>
    </citation>
    <scope>NUCLEOTIDE SEQUENCE [LARGE SCALE GENOMIC DNA]</scope>
</reference>
<dbReference type="EMBL" id="BGPR01003484">
    <property type="protein sequence ID" value="GBM88699.1"/>
    <property type="molecule type" value="Genomic_DNA"/>
</dbReference>
<proteinExistence type="predicted"/>
<accession>A0A4Y2JGW3</accession>